<sequence>MPAVGTELADRAASALAIVPDVAVLERGTIASIAAAIGSGGNAGVYAGDLTSVAKVVLAREEARVGLEGEREGSREEESEEGWFVHNEGGGDGCLFLMFSANDGKDCLSRKERWLSQEKTSKSGIRCVFIDGRPGEHKEATLHKGL</sequence>
<evidence type="ECO:0000313" key="2">
    <source>
        <dbReference type="Proteomes" id="UP000698800"/>
    </source>
</evidence>
<dbReference type="EMBL" id="JAGHQL010000228">
    <property type="protein sequence ID" value="KAH0536169.1"/>
    <property type="molecule type" value="Genomic_DNA"/>
</dbReference>
<name>A0A9P8HRP8_9PEZI</name>
<protein>
    <submittedName>
        <fullName evidence="1">Uncharacterized protein</fullName>
    </submittedName>
</protein>
<dbReference type="AlphaFoldDB" id="A0A9P8HRP8"/>
<evidence type="ECO:0000313" key="1">
    <source>
        <dbReference type="EMBL" id="KAH0536169.1"/>
    </source>
</evidence>
<proteinExistence type="predicted"/>
<gene>
    <name evidence="1" type="ORF">FGG08_006933</name>
</gene>
<comment type="caution">
    <text evidence="1">The sequence shown here is derived from an EMBL/GenBank/DDBJ whole genome shotgun (WGS) entry which is preliminary data.</text>
</comment>
<keyword evidence="2" id="KW-1185">Reference proteome</keyword>
<reference evidence="1" key="1">
    <citation type="submission" date="2021-03" db="EMBL/GenBank/DDBJ databases">
        <title>Comparative genomics and phylogenomic investigation of the class Geoglossomycetes provide insights into ecological specialization and systematics.</title>
        <authorList>
            <person name="Melie T."/>
            <person name="Pirro S."/>
            <person name="Miller A.N."/>
            <person name="Quandt A."/>
        </authorList>
    </citation>
    <scope>NUCLEOTIDE SEQUENCE</scope>
    <source>
        <strain evidence="1">GBOQ0MN5Z8</strain>
    </source>
</reference>
<dbReference type="Proteomes" id="UP000698800">
    <property type="component" value="Unassembled WGS sequence"/>
</dbReference>
<organism evidence="1 2">
    <name type="scientific">Glutinoglossum americanum</name>
    <dbReference type="NCBI Taxonomy" id="1670608"/>
    <lineage>
        <taxon>Eukaryota</taxon>
        <taxon>Fungi</taxon>
        <taxon>Dikarya</taxon>
        <taxon>Ascomycota</taxon>
        <taxon>Pezizomycotina</taxon>
        <taxon>Geoglossomycetes</taxon>
        <taxon>Geoglossales</taxon>
        <taxon>Geoglossaceae</taxon>
        <taxon>Glutinoglossum</taxon>
    </lineage>
</organism>
<accession>A0A9P8HRP8</accession>